<evidence type="ECO:0000313" key="10">
    <source>
        <dbReference type="Proteomes" id="UP001176468"/>
    </source>
</evidence>
<reference evidence="9" key="1">
    <citation type="submission" date="2023-07" db="EMBL/GenBank/DDBJ databases">
        <authorList>
            <person name="Kim M.K."/>
        </authorList>
    </citation>
    <scope>NUCLEOTIDE SEQUENCE</scope>
    <source>
        <strain evidence="9">CA1-15</strain>
    </source>
</reference>
<dbReference type="RefSeq" id="WP_304562520.1">
    <property type="nucleotide sequence ID" value="NZ_JAUQSZ010000013.1"/>
</dbReference>
<feature type="domain" description="PPIase FKBP-type" evidence="8">
    <location>
        <begin position="76"/>
        <end position="158"/>
    </location>
</feature>
<evidence type="ECO:0000256" key="7">
    <source>
        <dbReference type="SAM" id="MobiDB-lite"/>
    </source>
</evidence>
<dbReference type="GO" id="GO:0003755">
    <property type="term" value="F:peptidyl-prolyl cis-trans isomerase activity"/>
    <property type="evidence" value="ECO:0007669"/>
    <property type="project" value="UniProtKB-EC"/>
</dbReference>
<dbReference type="Proteomes" id="UP001176468">
    <property type="component" value="Unassembled WGS sequence"/>
</dbReference>
<evidence type="ECO:0000256" key="3">
    <source>
        <dbReference type="ARBA" id="ARBA00023110"/>
    </source>
</evidence>
<evidence type="ECO:0000256" key="6">
    <source>
        <dbReference type="RuleBase" id="RU003915"/>
    </source>
</evidence>
<dbReference type="InterPro" id="IPR001179">
    <property type="entry name" value="PPIase_FKBP_dom"/>
</dbReference>
<organism evidence="9 10">
    <name type="scientific">Sphingomonas immobilis</name>
    <dbReference type="NCBI Taxonomy" id="3063997"/>
    <lineage>
        <taxon>Bacteria</taxon>
        <taxon>Pseudomonadati</taxon>
        <taxon>Pseudomonadota</taxon>
        <taxon>Alphaproteobacteria</taxon>
        <taxon>Sphingomonadales</taxon>
        <taxon>Sphingomonadaceae</taxon>
        <taxon>Sphingomonas</taxon>
    </lineage>
</organism>
<dbReference type="InterPro" id="IPR000774">
    <property type="entry name" value="PPIase_FKBP_N"/>
</dbReference>
<protein>
    <recommendedName>
        <fullName evidence="6">Peptidyl-prolyl cis-trans isomerase</fullName>
        <ecNumber evidence="6">5.2.1.8</ecNumber>
    </recommendedName>
</protein>
<keyword evidence="3 5" id="KW-0697">Rotamase</keyword>
<feature type="region of interest" description="Disordered" evidence="7">
    <location>
        <begin position="176"/>
        <end position="198"/>
    </location>
</feature>
<comment type="similarity">
    <text evidence="2 6">Belongs to the FKBP-type PPIase family.</text>
</comment>
<evidence type="ECO:0000256" key="4">
    <source>
        <dbReference type="ARBA" id="ARBA00023235"/>
    </source>
</evidence>
<dbReference type="EMBL" id="JAUQSZ010000013">
    <property type="protein sequence ID" value="MDO7844060.1"/>
    <property type="molecule type" value="Genomic_DNA"/>
</dbReference>
<evidence type="ECO:0000256" key="1">
    <source>
        <dbReference type="ARBA" id="ARBA00000971"/>
    </source>
</evidence>
<evidence type="ECO:0000313" key="9">
    <source>
        <dbReference type="EMBL" id="MDO7844060.1"/>
    </source>
</evidence>
<dbReference type="PANTHER" id="PTHR43811:SF19">
    <property type="entry name" value="39 KDA FK506-BINDING NUCLEAR PROTEIN"/>
    <property type="match status" value="1"/>
</dbReference>
<gene>
    <name evidence="9" type="ORF">Q5H94_17160</name>
</gene>
<evidence type="ECO:0000256" key="5">
    <source>
        <dbReference type="PROSITE-ProRule" id="PRU00277"/>
    </source>
</evidence>
<dbReference type="PROSITE" id="PS50059">
    <property type="entry name" value="FKBP_PPIASE"/>
    <property type="match status" value="1"/>
</dbReference>
<comment type="catalytic activity">
    <reaction evidence="1 5 6">
        <text>[protein]-peptidylproline (omega=180) = [protein]-peptidylproline (omega=0)</text>
        <dbReference type="Rhea" id="RHEA:16237"/>
        <dbReference type="Rhea" id="RHEA-COMP:10747"/>
        <dbReference type="Rhea" id="RHEA-COMP:10748"/>
        <dbReference type="ChEBI" id="CHEBI:83833"/>
        <dbReference type="ChEBI" id="CHEBI:83834"/>
        <dbReference type="EC" id="5.2.1.8"/>
    </reaction>
</comment>
<name>A0ABT9A2L9_9SPHN</name>
<keyword evidence="10" id="KW-1185">Reference proteome</keyword>
<feature type="compositionally biased region" description="Pro residues" evidence="7">
    <location>
        <begin position="182"/>
        <end position="198"/>
    </location>
</feature>
<keyword evidence="4 5" id="KW-0413">Isomerase</keyword>
<dbReference type="EC" id="5.2.1.8" evidence="6"/>
<dbReference type="Pfam" id="PF01346">
    <property type="entry name" value="FKBP_N"/>
    <property type="match status" value="1"/>
</dbReference>
<dbReference type="Gene3D" id="3.10.50.40">
    <property type="match status" value="1"/>
</dbReference>
<accession>A0ABT9A2L9</accession>
<dbReference type="SUPFAM" id="SSF54534">
    <property type="entry name" value="FKBP-like"/>
    <property type="match status" value="1"/>
</dbReference>
<proteinExistence type="inferred from homology"/>
<comment type="caution">
    <text evidence="9">The sequence shown here is derived from an EMBL/GenBank/DDBJ whole genome shotgun (WGS) entry which is preliminary data.</text>
</comment>
<dbReference type="PANTHER" id="PTHR43811">
    <property type="entry name" value="FKBP-TYPE PEPTIDYL-PROLYL CIS-TRANS ISOMERASE FKPA"/>
    <property type="match status" value="1"/>
</dbReference>
<evidence type="ECO:0000256" key="2">
    <source>
        <dbReference type="ARBA" id="ARBA00006577"/>
    </source>
</evidence>
<sequence length="198" mass="21041">MSSITAVPMKPIRRSVLAYLWVAIVLALVGATALAMQAPEDFLVRNARAPGVVTTASGLQYKELSPGDGGTKPTDTDVALVNYEGKLLDGTVFDKSQQPTPMPIRGVVPGFGEALKLMTRGSKYQFWLKPELAYGDKANGAIPAKSVLVFTVDLIDFKSEAWLRQAQMQQQMLQQGGALPPGALPPGAVPPGAEPARP</sequence>
<dbReference type="InterPro" id="IPR046357">
    <property type="entry name" value="PPIase_dom_sf"/>
</dbReference>
<dbReference type="Pfam" id="PF00254">
    <property type="entry name" value="FKBP_C"/>
    <property type="match status" value="1"/>
</dbReference>
<evidence type="ECO:0000259" key="8">
    <source>
        <dbReference type="PROSITE" id="PS50059"/>
    </source>
</evidence>